<comment type="caution">
    <text evidence="6">The sequence shown here is derived from an EMBL/GenBank/DDBJ whole genome shotgun (WGS) entry which is preliminary data.</text>
</comment>
<keyword evidence="3" id="KW-1133">Transmembrane helix</keyword>
<evidence type="ECO:0000313" key="6">
    <source>
        <dbReference type="EMBL" id="CAF1036073.1"/>
    </source>
</evidence>
<feature type="compositionally biased region" description="Low complexity" evidence="5">
    <location>
        <begin position="20"/>
        <end position="33"/>
    </location>
</feature>
<reference evidence="6" key="1">
    <citation type="submission" date="2021-02" db="EMBL/GenBank/DDBJ databases">
        <authorList>
            <person name="Nowell W R."/>
        </authorList>
    </citation>
    <scope>NUCLEOTIDE SEQUENCE</scope>
</reference>
<feature type="compositionally biased region" description="Polar residues" evidence="5">
    <location>
        <begin position="105"/>
        <end position="115"/>
    </location>
</feature>
<keyword evidence="2" id="KW-0812">Transmembrane</keyword>
<dbReference type="GO" id="GO:0016020">
    <property type="term" value="C:membrane"/>
    <property type="evidence" value="ECO:0007669"/>
    <property type="project" value="UniProtKB-SubCell"/>
</dbReference>
<gene>
    <name evidence="6" type="ORF">OVA965_LOCUS16239</name>
    <name evidence="7" type="ORF">TMI583_LOCUS16247</name>
</gene>
<dbReference type="EMBL" id="CAJNOK010007495">
    <property type="protein sequence ID" value="CAF1036073.1"/>
    <property type="molecule type" value="Genomic_DNA"/>
</dbReference>
<dbReference type="Proteomes" id="UP000682733">
    <property type="component" value="Unassembled WGS sequence"/>
</dbReference>
<comment type="subcellular location">
    <subcellularLocation>
        <location evidence="1">Membrane</location>
    </subcellularLocation>
</comment>
<keyword evidence="4" id="KW-0472">Membrane</keyword>
<evidence type="ECO:0000256" key="2">
    <source>
        <dbReference type="ARBA" id="ARBA00022692"/>
    </source>
</evidence>
<evidence type="ECO:0000256" key="1">
    <source>
        <dbReference type="ARBA" id="ARBA00004370"/>
    </source>
</evidence>
<feature type="compositionally biased region" description="Basic and acidic residues" evidence="5">
    <location>
        <begin position="49"/>
        <end position="59"/>
    </location>
</feature>
<protein>
    <submittedName>
        <fullName evidence="6">Uncharacterized protein</fullName>
    </submittedName>
</protein>
<name>A0A8S2DXU0_9BILA</name>
<sequence length="331" mass="36931">MIPQTPPDYNHPDSPNKWRQQTNTTQPQQHPTQSEAESSHNNYKPGNESPHDSESDKSSPVETEEDTPCVPSSYDQTSTFQPNSENQTTNRVRQGRGKQPELEENTSLSDSPSPLSNTKKFLTILVIVLAVAVVALSTSVSNTELSSWRDQVSDATIRAALRPLLDPINPPGVSTLLLISNKEQQAFTSSMGHCIIELLNSQSPSKKFVVKNVEVNIETLNGTKLQLDENIKQILGTSDGIILRNIDRMSKDELNVLFAYCDQENPVITKKLILMTAILPESQLQHSEHHLKQSFLLKKSVNEDFVDGLMSRITANTLVVYDSETERINEK</sequence>
<dbReference type="InterPro" id="IPR038599">
    <property type="entry name" value="LAP1C-like_C_sf"/>
</dbReference>
<feature type="region of interest" description="Disordered" evidence="5">
    <location>
        <begin position="1"/>
        <end position="115"/>
    </location>
</feature>
<dbReference type="AlphaFoldDB" id="A0A8S2DXU0"/>
<dbReference type="Gene3D" id="3.40.50.12190">
    <property type="match status" value="1"/>
</dbReference>
<evidence type="ECO:0000256" key="5">
    <source>
        <dbReference type="SAM" id="MobiDB-lite"/>
    </source>
</evidence>
<dbReference type="EMBL" id="CAJOBA010007505">
    <property type="protein sequence ID" value="CAF3804319.1"/>
    <property type="molecule type" value="Genomic_DNA"/>
</dbReference>
<dbReference type="Proteomes" id="UP000677228">
    <property type="component" value="Unassembled WGS sequence"/>
</dbReference>
<evidence type="ECO:0000313" key="7">
    <source>
        <dbReference type="EMBL" id="CAF3804319.1"/>
    </source>
</evidence>
<evidence type="ECO:0000313" key="8">
    <source>
        <dbReference type="Proteomes" id="UP000677228"/>
    </source>
</evidence>
<organism evidence="6 8">
    <name type="scientific">Didymodactylos carnosus</name>
    <dbReference type="NCBI Taxonomy" id="1234261"/>
    <lineage>
        <taxon>Eukaryota</taxon>
        <taxon>Metazoa</taxon>
        <taxon>Spiralia</taxon>
        <taxon>Gnathifera</taxon>
        <taxon>Rotifera</taxon>
        <taxon>Eurotatoria</taxon>
        <taxon>Bdelloidea</taxon>
        <taxon>Philodinida</taxon>
        <taxon>Philodinidae</taxon>
        <taxon>Didymodactylos</taxon>
    </lineage>
</organism>
<feature type="compositionally biased region" description="Polar residues" evidence="5">
    <location>
        <begin position="73"/>
        <end position="92"/>
    </location>
</feature>
<accession>A0A8S2DXU0</accession>
<proteinExistence type="predicted"/>
<feature type="compositionally biased region" description="Polar residues" evidence="5">
    <location>
        <begin position="34"/>
        <end position="44"/>
    </location>
</feature>
<evidence type="ECO:0000256" key="3">
    <source>
        <dbReference type="ARBA" id="ARBA00022989"/>
    </source>
</evidence>
<evidence type="ECO:0000256" key="4">
    <source>
        <dbReference type="ARBA" id="ARBA00023136"/>
    </source>
</evidence>